<dbReference type="Pfam" id="PF11326">
    <property type="entry name" value="PANTS-like"/>
    <property type="match status" value="1"/>
</dbReference>
<dbReference type="AlphaFoldDB" id="A0A5M3MVJ2"/>
<dbReference type="InterPro" id="IPR021475">
    <property type="entry name" value="Pants/Emi1-like"/>
</dbReference>
<dbReference type="OMA" id="PGCMKLF"/>
<sequence>MAHNFDKVVKEEQEYLSKVHPTTDDIPSCLNLFDEFLLCNVLGTQVKSLYRFGRMAECKQKMEDFKFCMSNKGLHPEQRRETWLQHRAEWWAQRRLERSSEFVWDKRTEPLSNWPPPLSESNNVPDDGGAIP</sequence>
<gene>
    <name evidence="2" type="ORF">CONPUDRAFT_51664</name>
</gene>
<evidence type="ECO:0000313" key="2">
    <source>
        <dbReference type="EMBL" id="EIW83153.1"/>
    </source>
</evidence>
<accession>A0A5M3MVJ2</accession>
<feature type="region of interest" description="Disordered" evidence="1">
    <location>
        <begin position="108"/>
        <end position="132"/>
    </location>
</feature>
<dbReference type="EMBL" id="JH711576">
    <property type="protein sequence ID" value="EIW83153.1"/>
    <property type="molecule type" value="Genomic_DNA"/>
</dbReference>
<evidence type="ECO:0000256" key="1">
    <source>
        <dbReference type="SAM" id="MobiDB-lite"/>
    </source>
</evidence>
<name>A0A5M3MVJ2_CONPW</name>
<dbReference type="PANTHER" id="PTHR28052:SF1">
    <property type="entry name" value="UPF0545 PROTEIN C22ORF39"/>
    <property type="match status" value="1"/>
</dbReference>
<protein>
    <submittedName>
        <fullName evidence="2">Uncharacterized protein</fullName>
    </submittedName>
</protein>
<comment type="caution">
    <text evidence="2">The sequence shown here is derived from an EMBL/GenBank/DDBJ whole genome shotgun (WGS) entry which is preliminary data.</text>
</comment>
<dbReference type="GeneID" id="19207470"/>
<keyword evidence="3" id="KW-1185">Reference proteome</keyword>
<dbReference type="OrthoDB" id="2017405at2759"/>
<dbReference type="Proteomes" id="UP000053558">
    <property type="component" value="Unassembled WGS sequence"/>
</dbReference>
<reference evidence="3" key="1">
    <citation type="journal article" date="2012" name="Science">
        <title>The Paleozoic origin of enzymatic lignin decomposition reconstructed from 31 fungal genomes.</title>
        <authorList>
            <person name="Floudas D."/>
            <person name="Binder M."/>
            <person name="Riley R."/>
            <person name="Barry K."/>
            <person name="Blanchette R.A."/>
            <person name="Henrissat B."/>
            <person name="Martinez A.T."/>
            <person name="Otillar R."/>
            <person name="Spatafora J.W."/>
            <person name="Yadav J.S."/>
            <person name="Aerts A."/>
            <person name="Benoit I."/>
            <person name="Boyd A."/>
            <person name="Carlson A."/>
            <person name="Copeland A."/>
            <person name="Coutinho P.M."/>
            <person name="de Vries R.P."/>
            <person name="Ferreira P."/>
            <person name="Findley K."/>
            <person name="Foster B."/>
            <person name="Gaskell J."/>
            <person name="Glotzer D."/>
            <person name="Gorecki P."/>
            <person name="Heitman J."/>
            <person name="Hesse C."/>
            <person name="Hori C."/>
            <person name="Igarashi K."/>
            <person name="Jurgens J.A."/>
            <person name="Kallen N."/>
            <person name="Kersten P."/>
            <person name="Kohler A."/>
            <person name="Kuees U."/>
            <person name="Kumar T.K.A."/>
            <person name="Kuo A."/>
            <person name="LaButti K."/>
            <person name="Larrondo L.F."/>
            <person name="Lindquist E."/>
            <person name="Ling A."/>
            <person name="Lombard V."/>
            <person name="Lucas S."/>
            <person name="Lundell T."/>
            <person name="Martin R."/>
            <person name="McLaughlin D.J."/>
            <person name="Morgenstern I."/>
            <person name="Morin E."/>
            <person name="Murat C."/>
            <person name="Nagy L.G."/>
            <person name="Nolan M."/>
            <person name="Ohm R.A."/>
            <person name="Patyshakuliyeva A."/>
            <person name="Rokas A."/>
            <person name="Ruiz-Duenas F.J."/>
            <person name="Sabat G."/>
            <person name="Salamov A."/>
            <person name="Samejima M."/>
            <person name="Schmutz J."/>
            <person name="Slot J.C."/>
            <person name="St John F."/>
            <person name="Stenlid J."/>
            <person name="Sun H."/>
            <person name="Sun S."/>
            <person name="Syed K."/>
            <person name="Tsang A."/>
            <person name="Wiebenga A."/>
            <person name="Young D."/>
            <person name="Pisabarro A."/>
            <person name="Eastwood D.C."/>
            <person name="Martin F."/>
            <person name="Cullen D."/>
            <person name="Grigoriev I.V."/>
            <person name="Hibbett D.S."/>
        </authorList>
    </citation>
    <scope>NUCLEOTIDE SEQUENCE [LARGE SCALE GENOMIC DNA]</scope>
    <source>
        <strain evidence="3">RWD-64-598 SS2</strain>
    </source>
</reference>
<evidence type="ECO:0000313" key="3">
    <source>
        <dbReference type="Proteomes" id="UP000053558"/>
    </source>
</evidence>
<organism evidence="2 3">
    <name type="scientific">Coniophora puteana (strain RWD-64-598)</name>
    <name type="common">Brown rot fungus</name>
    <dbReference type="NCBI Taxonomy" id="741705"/>
    <lineage>
        <taxon>Eukaryota</taxon>
        <taxon>Fungi</taxon>
        <taxon>Dikarya</taxon>
        <taxon>Basidiomycota</taxon>
        <taxon>Agaricomycotina</taxon>
        <taxon>Agaricomycetes</taxon>
        <taxon>Agaricomycetidae</taxon>
        <taxon>Boletales</taxon>
        <taxon>Coniophorineae</taxon>
        <taxon>Coniophoraceae</taxon>
        <taxon>Coniophora</taxon>
    </lineage>
</organism>
<dbReference type="RefSeq" id="XP_007766299.1">
    <property type="nucleotide sequence ID" value="XM_007768109.1"/>
</dbReference>
<dbReference type="PANTHER" id="PTHR28052">
    <property type="entry name" value="UPF0545 PROTEIN C22ORF39"/>
    <property type="match status" value="1"/>
</dbReference>
<dbReference type="KEGG" id="cput:CONPUDRAFT_51664"/>
<proteinExistence type="predicted"/>